<protein>
    <recommendedName>
        <fullName evidence="8">Glucose-methanol-choline oxidoreductase N-terminal domain-containing protein</fullName>
    </recommendedName>
</protein>
<evidence type="ECO:0000256" key="1">
    <source>
        <dbReference type="ARBA" id="ARBA00010790"/>
    </source>
</evidence>
<dbReference type="STRING" id="1447875.A0A2B7WW65"/>
<dbReference type="EMBL" id="PDNB01000180">
    <property type="protein sequence ID" value="PGH00839.1"/>
    <property type="molecule type" value="Genomic_DNA"/>
</dbReference>
<dbReference type="Proteomes" id="UP000223968">
    <property type="component" value="Unassembled WGS sequence"/>
</dbReference>
<dbReference type="InterPro" id="IPR012132">
    <property type="entry name" value="GMC_OxRdtase"/>
</dbReference>
<proteinExistence type="inferred from homology"/>
<dbReference type="PANTHER" id="PTHR11552:SF80">
    <property type="entry name" value="GMC OXIDOREDUCTASE"/>
    <property type="match status" value="1"/>
</dbReference>
<evidence type="ECO:0000256" key="3">
    <source>
        <dbReference type="SAM" id="SignalP"/>
    </source>
</evidence>
<dbReference type="OrthoDB" id="269227at2759"/>
<comment type="cofactor">
    <cofactor evidence="2">
        <name>FAD</name>
        <dbReference type="ChEBI" id="CHEBI:57692"/>
    </cofactor>
</comment>
<evidence type="ECO:0000259" key="5">
    <source>
        <dbReference type="Pfam" id="PF05199"/>
    </source>
</evidence>
<feature type="domain" description="Glucose-methanol-choline oxidoreductase C-terminal" evidence="5">
    <location>
        <begin position="459"/>
        <end position="599"/>
    </location>
</feature>
<dbReference type="GO" id="GO:0050660">
    <property type="term" value="F:flavin adenine dinucleotide binding"/>
    <property type="evidence" value="ECO:0007669"/>
    <property type="project" value="InterPro"/>
</dbReference>
<comment type="similarity">
    <text evidence="1">Belongs to the GMC oxidoreductase family.</text>
</comment>
<dbReference type="PANTHER" id="PTHR11552">
    <property type="entry name" value="GLUCOSE-METHANOL-CHOLINE GMC OXIDOREDUCTASE"/>
    <property type="match status" value="1"/>
</dbReference>
<dbReference type="PIRSF" id="PIRSF000137">
    <property type="entry name" value="Alcohol_oxidase"/>
    <property type="match status" value="1"/>
</dbReference>
<dbReference type="AlphaFoldDB" id="A0A2B7WW65"/>
<dbReference type="InterPro" id="IPR036188">
    <property type="entry name" value="FAD/NAD-bd_sf"/>
</dbReference>
<dbReference type="SUPFAM" id="SSF54373">
    <property type="entry name" value="FAD-linked reductases, C-terminal domain"/>
    <property type="match status" value="1"/>
</dbReference>
<feature type="binding site" evidence="2">
    <location>
        <position position="581"/>
    </location>
    <ligand>
        <name>FAD</name>
        <dbReference type="ChEBI" id="CHEBI:57692"/>
    </ligand>
</feature>
<dbReference type="GO" id="GO:0016614">
    <property type="term" value="F:oxidoreductase activity, acting on CH-OH group of donors"/>
    <property type="evidence" value="ECO:0007669"/>
    <property type="project" value="InterPro"/>
</dbReference>
<comment type="caution">
    <text evidence="6">The sequence shown here is derived from an EMBL/GenBank/DDBJ whole genome shotgun (WGS) entry which is preliminary data.</text>
</comment>
<dbReference type="SUPFAM" id="SSF51905">
    <property type="entry name" value="FAD/NAD(P)-binding domain"/>
    <property type="match status" value="1"/>
</dbReference>
<dbReference type="InterPro" id="IPR000172">
    <property type="entry name" value="GMC_OxRdtase_N"/>
</dbReference>
<feature type="binding site" evidence="2">
    <location>
        <position position="429"/>
    </location>
    <ligand>
        <name>substrate</name>
    </ligand>
</feature>
<evidence type="ECO:0000313" key="6">
    <source>
        <dbReference type="EMBL" id="PGH00839.1"/>
    </source>
</evidence>
<keyword evidence="2" id="KW-0274">FAD</keyword>
<name>A0A2B7WW65_9EURO</name>
<dbReference type="Pfam" id="PF05199">
    <property type="entry name" value="GMC_oxred_C"/>
    <property type="match status" value="1"/>
</dbReference>
<dbReference type="Pfam" id="PF00732">
    <property type="entry name" value="GMC_oxred_N"/>
    <property type="match status" value="1"/>
</dbReference>
<gene>
    <name evidence="6" type="ORF">AJ79_08091</name>
</gene>
<dbReference type="Gene3D" id="3.30.560.10">
    <property type="entry name" value="Glucose Oxidase, domain 3"/>
    <property type="match status" value="1"/>
</dbReference>
<feature type="chain" id="PRO_5012021696" description="Glucose-methanol-choline oxidoreductase N-terminal domain-containing protein" evidence="3">
    <location>
        <begin position="24"/>
        <end position="616"/>
    </location>
</feature>
<dbReference type="InterPro" id="IPR007867">
    <property type="entry name" value="GMC_OxRtase_C"/>
</dbReference>
<evidence type="ECO:0000313" key="7">
    <source>
        <dbReference type="Proteomes" id="UP000223968"/>
    </source>
</evidence>
<keyword evidence="2" id="KW-0285">Flavoprotein</keyword>
<evidence type="ECO:0008006" key="8">
    <source>
        <dbReference type="Google" id="ProtNLM"/>
    </source>
</evidence>
<accession>A0A2B7WW65</accession>
<keyword evidence="3" id="KW-0732">Signal</keyword>
<sequence>MRPQSAATTLLLVGSSLCGLTIAAPTHDDTYEYIVVGSGPGGGPLAANLARAGHSVLLLEAGDDQGENVNVTQIMNANMATNDPATRWDFFVEHSTDPGIQERYLYTTYRNPDGSFYVGLDPPADAERLGVWYPRAGTLGGCAMHNAGISHLPNHADWDYIAEITGDDGWKADNMRQHYVSLENCTYVPEGTDGHGFDGYLTTSMANAGWVGSGSDVETLGRLAATAVGQNPDDLEKLINADSNAVDPDRDQTLGLFSSVTHSRVDGIRSNGRNYIIATLNDPADYPLTLKLESLVTKVLFDKESSPPRATGVEYLSGKSLYSADPRSSKETQGEKRTAHATREVIISGGVFNSPQILKLSGIGPKDELTKFDIPLIKHLPGVGTHMSDNYEGGIISLASRDLQGPLGGFNAMLKTTSSPGPRDLFLFCGPFALEGFWPGYPNNYGPSVFSCAMSHIYPRSREGTVTLRSADPRDTPEIQMRFFERGAEEDLTALLEGIKVGREMFMNAPEPLGPFEELHPCAGGSEGECSEEEQKDYLRTQVYSHHATSSCAIGADGDETTVLDSKFRVRGVTGLRVVDGSAFPRVPGAFPVLPTFMLSEKATKDILGELEGDDG</sequence>
<reference evidence="6 7" key="1">
    <citation type="submission" date="2017-10" db="EMBL/GenBank/DDBJ databases">
        <title>Comparative genomics in systemic dimorphic fungi from Ajellomycetaceae.</title>
        <authorList>
            <person name="Munoz J.F."/>
            <person name="Mcewen J.G."/>
            <person name="Clay O.K."/>
            <person name="Cuomo C.A."/>
        </authorList>
    </citation>
    <scope>NUCLEOTIDE SEQUENCE [LARGE SCALE GENOMIC DNA]</scope>
    <source>
        <strain evidence="6 7">UAMH5409</strain>
    </source>
</reference>
<feature type="binding site" evidence="2">
    <location>
        <position position="296"/>
    </location>
    <ligand>
        <name>FAD</name>
        <dbReference type="ChEBI" id="CHEBI:57692"/>
    </ligand>
</feature>
<feature type="domain" description="Glucose-methanol-choline oxidoreductase N-terminal" evidence="4">
    <location>
        <begin position="132"/>
        <end position="389"/>
    </location>
</feature>
<evidence type="ECO:0000259" key="4">
    <source>
        <dbReference type="Pfam" id="PF00732"/>
    </source>
</evidence>
<feature type="signal peptide" evidence="3">
    <location>
        <begin position="1"/>
        <end position="23"/>
    </location>
</feature>
<keyword evidence="7" id="KW-1185">Reference proteome</keyword>
<organism evidence="6 7">
    <name type="scientific">Helicocarpus griseus UAMH5409</name>
    <dbReference type="NCBI Taxonomy" id="1447875"/>
    <lineage>
        <taxon>Eukaryota</taxon>
        <taxon>Fungi</taxon>
        <taxon>Dikarya</taxon>
        <taxon>Ascomycota</taxon>
        <taxon>Pezizomycotina</taxon>
        <taxon>Eurotiomycetes</taxon>
        <taxon>Eurotiomycetidae</taxon>
        <taxon>Onygenales</taxon>
        <taxon>Ajellomycetaceae</taxon>
        <taxon>Helicocarpus</taxon>
    </lineage>
</organism>
<evidence type="ECO:0000256" key="2">
    <source>
        <dbReference type="PIRSR" id="PIRSR000137-2"/>
    </source>
</evidence>
<dbReference type="Gene3D" id="3.50.50.60">
    <property type="entry name" value="FAD/NAD(P)-binding domain"/>
    <property type="match status" value="2"/>
</dbReference>